<dbReference type="PANTHER" id="PTHR48025">
    <property type="entry name" value="OS02G0815200 PROTEIN"/>
    <property type="match status" value="1"/>
</dbReference>
<dbReference type="GO" id="GO:0003729">
    <property type="term" value="F:mRNA binding"/>
    <property type="evidence" value="ECO:0007669"/>
    <property type="project" value="TreeGrafter"/>
</dbReference>
<feature type="domain" description="RRM" evidence="4">
    <location>
        <begin position="50"/>
        <end position="127"/>
    </location>
</feature>
<feature type="region of interest" description="Disordered" evidence="3">
    <location>
        <begin position="130"/>
        <end position="258"/>
    </location>
</feature>
<dbReference type="AlphaFoldDB" id="M5G1H4"/>
<dbReference type="SMART" id="SM00360">
    <property type="entry name" value="RRM"/>
    <property type="match status" value="2"/>
</dbReference>
<proteinExistence type="predicted"/>
<dbReference type="RefSeq" id="XP_040624505.1">
    <property type="nucleotide sequence ID" value="XM_040769274.1"/>
</dbReference>
<keyword evidence="6" id="KW-1185">Reference proteome</keyword>
<evidence type="ECO:0000259" key="4">
    <source>
        <dbReference type="PROSITE" id="PS50102"/>
    </source>
</evidence>
<dbReference type="EMBL" id="JH795876">
    <property type="protein sequence ID" value="EJT97607.1"/>
    <property type="molecule type" value="Genomic_DNA"/>
</dbReference>
<evidence type="ECO:0000256" key="3">
    <source>
        <dbReference type="SAM" id="MobiDB-lite"/>
    </source>
</evidence>
<dbReference type="InterPro" id="IPR035979">
    <property type="entry name" value="RBD_domain_sf"/>
</dbReference>
<dbReference type="GO" id="GO:0005634">
    <property type="term" value="C:nucleus"/>
    <property type="evidence" value="ECO:0007669"/>
    <property type="project" value="TreeGrafter"/>
</dbReference>
<name>M5G1H4_DACPD</name>
<feature type="compositionally biased region" description="Polar residues" evidence="3">
    <location>
        <begin position="354"/>
        <end position="365"/>
    </location>
</feature>
<sequence length="365" mass="38709">MSEPTAAAPQLASAPKDAVPAPTDAVKPQENVEVKVNGANGAAVEEPAGPKVFAGNLAYITSEEGLRGFFKEFEADILHVNLVHRGPRPAGYAFVTFSALERAEVAVTALNDKELDGRKVAVQIAKPVEEKEKKPKKKRTRVAPKRVGEVTEEEAEGEGAAEPAPATHARIDVPETVAADAKEAPKKKKPARKPKPARRAKANGDAAPGEATEGAKAPATKAAQPAPESDEKATRVKKPRAPPRPRRPAGTDPVGTLSPNMLFVANLPFTVTDQTLAEMFTSAGINIVSARIVRRRWPPRRSKGYGFVDVGDEAAQKKGIEAVNGKQFEGREVAVKVAVNTQLEDAEKEEAAQEGSSPEATVLAT</sequence>
<dbReference type="Proteomes" id="UP000030653">
    <property type="component" value="Unassembled WGS sequence"/>
</dbReference>
<dbReference type="GeneID" id="63684336"/>
<dbReference type="SUPFAM" id="SSF54928">
    <property type="entry name" value="RNA-binding domain, RBD"/>
    <property type="match status" value="2"/>
</dbReference>
<dbReference type="Gene3D" id="3.30.70.330">
    <property type="match status" value="2"/>
</dbReference>
<dbReference type="OMA" id="MHGKDVN"/>
<dbReference type="Pfam" id="PF00076">
    <property type="entry name" value="RRM_1"/>
    <property type="match status" value="2"/>
</dbReference>
<dbReference type="PANTHER" id="PTHR48025:SF1">
    <property type="entry name" value="RRM DOMAIN-CONTAINING PROTEIN"/>
    <property type="match status" value="1"/>
</dbReference>
<feature type="compositionally biased region" description="Acidic residues" evidence="3">
    <location>
        <begin position="150"/>
        <end position="159"/>
    </location>
</feature>
<dbReference type="PROSITE" id="PS50102">
    <property type="entry name" value="RRM"/>
    <property type="match status" value="2"/>
</dbReference>
<evidence type="ECO:0000256" key="2">
    <source>
        <dbReference type="PROSITE-ProRule" id="PRU00176"/>
    </source>
</evidence>
<feature type="compositionally biased region" description="Basic residues" evidence="3">
    <location>
        <begin position="235"/>
        <end position="247"/>
    </location>
</feature>
<protein>
    <recommendedName>
        <fullName evidence="4">RRM domain-containing protein</fullName>
    </recommendedName>
</protein>
<feature type="compositionally biased region" description="Basic residues" evidence="3">
    <location>
        <begin position="185"/>
        <end position="201"/>
    </location>
</feature>
<feature type="region of interest" description="Disordered" evidence="3">
    <location>
        <begin position="344"/>
        <end position="365"/>
    </location>
</feature>
<evidence type="ECO:0000256" key="1">
    <source>
        <dbReference type="ARBA" id="ARBA00022884"/>
    </source>
</evidence>
<dbReference type="InterPro" id="IPR000504">
    <property type="entry name" value="RRM_dom"/>
</dbReference>
<dbReference type="InterPro" id="IPR050502">
    <property type="entry name" value="Euk_RNA-bind_prot"/>
</dbReference>
<dbReference type="InterPro" id="IPR012677">
    <property type="entry name" value="Nucleotide-bd_a/b_plait_sf"/>
</dbReference>
<gene>
    <name evidence="5" type="ORF">DACRYDRAFT_111651</name>
</gene>
<dbReference type="STRING" id="1858805.M5G1H4"/>
<feature type="compositionally biased region" description="Low complexity" evidence="3">
    <location>
        <begin position="206"/>
        <end position="227"/>
    </location>
</feature>
<feature type="region of interest" description="Disordered" evidence="3">
    <location>
        <begin position="1"/>
        <end position="27"/>
    </location>
</feature>
<feature type="domain" description="RRM" evidence="4">
    <location>
        <begin position="260"/>
        <end position="340"/>
    </location>
</feature>
<reference evidence="5 6" key="1">
    <citation type="journal article" date="2012" name="Science">
        <title>The Paleozoic origin of enzymatic lignin decomposition reconstructed from 31 fungal genomes.</title>
        <authorList>
            <person name="Floudas D."/>
            <person name="Binder M."/>
            <person name="Riley R."/>
            <person name="Barry K."/>
            <person name="Blanchette R.A."/>
            <person name="Henrissat B."/>
            <person name="Martinez A.T."/>
            <person name="Otillar R."/>
            <person name="Spatafora J.W."/>
            <person name="Yadav J.S."/>
            <person name="Aerts A."/>
            <person name="Benoit I."/>
            <person name="Boyd A."/>
            <person name="Carlson A."/>
            <person name="Copeland A."/>
            <person name="Coutinho P.M."/>
            <person name="de Vries R.P."/>
            <person name="Ferreira P."/>
            <person name="Findley K."/>
            <person name="Foster B."/>
            <person name="Gaskell J."/>
            <person name="Glotzer D."/>
            <person name="Gorecki P."/>
            <person name="Heitman J."/>
            <person name="Hesse C."/>
            <person name="Hori C."/>
            <person name="Igarashi K."/>
            <person name="Jurgens J.A."/>
            <person name="Kallen N."/>
            <person name="Kersten P."/>
            <person name="Kohler A."/>
            <person name="Kuees U."/>
            <person name="Kumar T.K.A."/>
            <person name="Kuo A."/>
            <person name="LaButti K."/>
            <person name="Larrondo L.F."/>
            <person name="Lindquist E."/>
            <person name="Ling A."/>
            <person name="Lombard V."/>
            <person name="Lucas S."/>
            <person name="Lundell T."/>
            <person name="Martin R."/>
            <person name="McLaughlin D.J."/>
            <person name="Morgenstern I."/>
            <person name="Morin E."/>
            <person name="Murat C."/>
            <person name="Nagy L.G."/>
            <person name="Nolan M."/>
            <person name="Ohm R.A."/>
            <person name="Patyshakuliyeva A."/>
            <person name="Rokas A."/>
            <person name="Ruiz-Duenas F.J."/>
            <person name="Sabat G."/>
            <person name="Salamov A."/>
            <person name="Samejima M."/>
            <person name="Schmutz J."/>
            <person name="Slot J.C."/>
            <person name="St John F."/>
            <person name="Stenlid J."/>
            <person name="Sun H."/>
            <person name="Sun S."/>
            <person name="Syed K."/>
            <person name="Tsang A."/>
            <person name="Wiebenga A."/>
            <person name="Young D."/>
            <person name="Pisabarro A."/>
            <person name="Eastwood D.C."/>
            <person name="Martin F."/>
            <person name="Cullen D."/>
            <person name="Grigoriev I.V."/>
            <person name="Hibbett D.S."/>
        </authorList>
    </citation>
    <scope>NUCLEOTIDE SEQUENCE [LARGE SCALE GENOMIC DNA]</scope>
    <source>
        <strain evidence="5 6">DJM-731 SS1</strain>
    </source>
</reference>
<accession>M5G1H4</accession>
<evidence type="ECO:0000313" key="6">
    <source>
        <dbReference type="Proteomes" id="UP000030653"/>
    </source>
</evidence>
<dbReference type="HOGENOM" id="CLU_012062_9_1_1"/>
<feature type="compositionally biased region" description="Basic residues" evidence="3">
    <location>
        <begin position="134"/>
        <end position="144"/>
    </location>
</feature>
<evidence type="ECO:0000313" key="5">
    <source>
        <dbReference type="EMBL" id="EJT97607.1"/>
    </source>
</evidence>
<keyword evidence="1 2" id="KW-0694">RNA-binding</keyword>
<organism evidence="5 6">
    <name type="scientific">Dacryopinax primogenitus (strain DJM 731)</name>
    <name type="common">Brown rot fungus</name>
    <dbReference type="NCBI Taxonomy" id="1858805"/>
    <lineage>
        <taxon>Eukaryota</taxon>
        <taxon>Fungi</taxon>
        <taxon>Dikarya</taxon>
        <taxon>Basidiomycota</taxon>
        <taxon>Agaricomycotina</taxon>
        <taxon>Dacrymycetes</taxon>
        <taxon>Dacrymycetales</taxon>
        <taxon>Dacrymycetaceae</taxon>
        <taxon>Dacryopinax</taxon>
    </lineage>
</organism>
<dbReference type="OrthoDB" id="439808at2759"/>